<evidence type="ECO:0000313" key="3">
    <source>
        <dbReference type="Proteomes" id="UP000299102"/>
    </source>
</evidence>
<evidence type="ECO:0000256" key="1">
    <source>
        <dbReference type="SAM" id="MobiDB-lite"/>
    </source>
</evidence>
<dbReference type="AlphaFoldDB" id="A0A4C1ZLG5"/>
<name>A0A4C1ZLG5_EUMVA</name>
<dbReference type="Proteomes" id="UP000299102">
    <property type="component" value="Unassembled WGS sequence"/>
</dbReference>
<organism evidence="2 3">
    <name type="scientific">Eumeta variegata</name>
    <name type="common">Bagworm moth</name>
    <name type="synonym">Eumeta japonica</name>
    <dbReference type="NCBI Taxonomy" id="151549"/>
    <lineage>
        <taxon>Eukaryota</taxon>
        <taxon>Metazoa</taxon>
        <taxon>Ecdysozoa</taxon>
        <taxon>Arthropoda</taxon>
        <taxon>Hexapoda</taxon>
        <taxon>Insecta</taxon>
        <taxon>Pterygota</taxon>
        <taxon>Neoptera</taxon>
        <taxon>Endopterygota</taxon>
        <taxon>Lepidoptera</taxon>
        <taxon>Glossata</taxon>
        <taxon>Ditrysia</taxon>
        <taxon>Tineoidea</taxon>
        <taxon>Psychidae</taxon>
        <taxon>Oiketicinae</taxon>
        <taxon>Eumeta</taxon>
    </lineage>
</organism>
<keyword evidence="3" id="KW-1185">Reference proteome</keyword>
<dbReference type="EMBL" id="BGZK01001894">
    <property type="protein sequence ID" value="GBP87914.1"/>
    <property type="molecule type" value="Genomic_DNA"/>
</dbReference>
<evidence type="ECO:0000313" key="2">
    <source>
        <dbReference type="EMBL" id="GBP87914.1"/>
    </source>
</evidence>
<sequence length="410" mass="45667">MIAVRLPQPAGKEARAYWLRDRGDGRRYVAPTKQDWRRADHGGGAKKGLHAPFVSHTPARTEQRLALVVITCFGDWVGRNEKYLPVWNLGLISMPKKQWKLVLESRISVETWLERQRHDEFCRRTVKVLSRNGGTVRAIAPIKRRAGGLEEDRLYGETRPFGNDGMSPELTGVADLCFTLLSAEAYPYKRSLDLWPSIPAGTGRVTKRQITGGSSRTVNFAFNGRSLAASLSSAGREQRGGRRRRRPPAALAKKTDNSGGARRRRRRRPPTASRLKGPRKQKRFAYKLLKRGLAKSFAYKLLKRGLANLMSPTSTSGVAPPLEDTVTLWNMCTQNSINGIAIMPVLCAHVVGDSRIGRPEERAGREWAAATDKLMLNHQLLVAPTPPRRLLAITCPVRKGGQTNSTLKDN</sequence>
<dbReference type="OrthoDB" id="6750768at2759"/>
<gene>
    <name evidence="2" type="ORF">EVAR_100209_1</name>
</gene>
<reference evidence="2 3" key="1">
    <citation type="journal article" date="2019" name="Commun. Biol.">
        <title>The bagworm genome reveals a unique fibroin gene that provides high tensile strength.</title>
        <authorList>
            <person name="Kono N."/>
            <person name="Nakamura H."/>
            <person name="Ohtoshi R."/>
            <person name="Tomita M."/>
            <person name="Numata K."/>
            <person name="Arakawa K."/>
        </authorList>
    </citation>
    <scope>NUCLEOTIDE SEQUENCE [LARGE SCALE GENOMIC DNA]</scope>
</reference>
<feature type="region of interest" description="Disordered" evidence="1">
    <location>
        <begin position="231"/>
        <end position="280"/>
    </location>
</feature>
<proteinExistence type="predicted"/>
<accession>A0A4C1ZLG5</accession>
<comment type="caution">
    <text evidence="2">The sequence shown here is derived from an EMBL/GenBank/DDBJ whole genome shotgun (WGS) entry which is preliminary data.</text>
</comment>
<protein>
    <submittedName>
        <fullName evidence="2">Uncharacterized protein</fullName>
    </submittedName>
</protein>